<comment type="function">
    <text evidence="12">The RuvA-RuvB-RuvC complex processes Holliday junction (HJ) DNA during genetic recombination and DNA repair. Endonuclease that resolves HJ intermediates. Cleaves cruciform DNA by making single-stranded nicks across the HJ at symmetrical positions within the homologous arms, yielding a 5'-phosphate and a 3'-hydroxyl group; requires a central core of homology in the junction. The consensus cleavage sequence is 5'-(A/T)TT(C/G)-3'. Cleavage occurs on the 3'-side of the TT dinucleotide at the point of strand exchange. HJ branch migration catalyzed by RuvA-RuvB allows RuvC to scan DNA until it finds its consensus sequence, where it cleaves and resolves the cruciform DNA.</text>
</comment>
<keyword evidence="4 12" id="KW-0479">Metal-binding</keyword>
<dbReference type="InterPro" id="IPR036397">
    <property type="entry name" value="RNaseH_sf"/>
</dbReference>
<dbReference type="InterPro" id="IPR012337">
    <property type="entry name" value="RNaseH-like_sf"/>
</dbReference>
<protein>
    <recommendedName>
        <fullName evidence="12 13">Crossover junction endodeoxyribonuclease RuvC</fullName>
        <ecNumber evidence="12 13">3.1.21.10</ecNumber>
    </recommendedName>
    <alternativeName>
        <fullName evidence="12">Holliday junction nuclease RuvC</fullName>
    </alternativeName>
    <alternativeName>
        <fullName evidence="12">Holliday junction resolvase RuvC</fullName>
    </alternativeName>
</protein>
<sequence length="173" mass="18525">MIRILGIDPGSQRTGIGIVDVDAAGKLSHVFHGALMVAGEDNFTLRLKRIFEGVDEIIGLHRPVECGIERVFMARNPDSALKLGQARGAAICAVVNRGIAVHEYAATEVKQAVVGSGRSDKTQVQHMIGVLLGLKGPIQADAADALAIAVAHAHTRSSLERVGIPRTAWRRRR</sequence>
<comment type="subunit">
    <text evidence="12">Homodimer which binds Holliday junction (HJ) DNA. The HJ becomes 2-fold symmetrical on binding to RuvC with unstacked arms; it has a different conformation from HJ DNA in complex with RuvA. In the full resolvosome a probable DNA-RuvA(4)-RuvB(12)-RuvC(2) complex forms which resolves the HJ.</text>
</comment>
<gene>
    <name evidence="12 14" type="primary">ruvC</name>
    <name evidence="14" type="ORF">GCM10007898_20740</name>
</gene>
<keyword evidence="6 12" id="KW-0227">DNA damage</keyword>
<feature type="active site" evidence="12">
    <location>
        <position position="141"/>
    </location>
</feature>
<keyword evidence="10 12" id="KW-0233">DNA recombination</keyword>
<feature type="active site" evidence="12">
    <location>
        <position position="69"/>
    </location>
</feature>
<proteinExistence type="inferred from homology"/>
<evidence type="ECO:0000256" key="12">
    <source>
        <dbReference type="HAMAP-Rule" id="MF_00034"/>
    </source>
</evidence>
<evidence type="ECO:0000256" key="7">
    <source>
        <dbReference type="ARBA" id="ARBA00022801"/>
    </source>
</evidence>
<feature type="active site" evidence="12">
    <location>
        <position position="8"/>
    </location>
</feature>
<evidence type="ECO:0000256" key="13">
    <source>
        <dbReference type="NCBIfam" id="TIGR00228"/>
    </source>
</evidence>
<dbReference type="InterPro" id="IPR002176">
    <property type="entry name" value="X-over_junc_endoDNase_RuvC"/>
</dbReference>
<keyword evidence="7 12" id="KW-0378">Hydrolase</keyword>
<evidence type="ECO:0000256" key="2">
    <source>
        <dbReference type="ARBA" id="ARBA00022490"/>
    </source>
</evidence>
<feature type="binding site" evidence="12">
    <location>
        <position position="141"/>
    </location>
    <ligand>
        <name>Mg(2+)</name>
        <dbReference type="ChEBI" id="CHEBI:18420"/>
        <label>1</label>
    </ligand>
</feature>
<dbReference type="PRINTS" id="PR00696">
    <property type="entry name" value="RSOLVASERUVC"/>
</dbReference>
<dbReference type="HAMAP" id="MF_00034">
    <property type="entry name" value="RuvC"/>
    <property type="match status" value="1"/>
</dbReference>
<reference evidence="15" key="1">
    <citation type="journal article" date="2019" name="Int. J. Syst. Evol. Microbiol.">
        <title>The Global Catalogue of Microorganisms (GCM) 10K type strain sequencing project: providing services to taxonomists for standard genome sequencing and annotation.</title>
        <authorList>
            <consortium name="The Broad Institute Genomics Platform"/>
            <consortium name="The Broad Institute Genome Sequencing Center for Infectious Disease"/>
            <person name="Wu L."/>
            <person name="Ma J."/>
        </authorList>
    </citation>
    <scope>NUCLEOTIDE SEQUENCE [LARGE SCALE GENOMIC DNA]</scope>
    <source>
        <strain evidence="15">NBRC 111981</strain>
    </source>
</reference>
<comment type="caution">
    <text evidence="14">The sequence shown here is derived from an EMBL/GenBank/DDBJ whole genome shotgun (WGS) entry which is preliminary data.</text>
</comment>
<keyword evidence="8 12" id="KW-0460">Magnesium</keyword>
<dbReference type="PANTHER" id="PTHR30194:SF3">
    <property type="entry name" value="CROSSOVER JUNCTION ENDODEOXYRIBONUCLEASE RUVC"/>
    <property type="match status" value="1"/>
</dbReference>
<evidence type="ECO:0000256" key="11">
    <source>
        <dbReference type="ARBA" id="ARBA00023204"/>
    </source>
</evidence>
<keyword evidence="2 12" id="KW-0963">Cytoplasm</keyword>
<keyword evidence="9 12" id="KW-0238">DNA-binding</keyword>
<keyword evidence="11 12" id="KW-0234">DNA repair</keyword>
<keyword evidence="15" id="KW-1185">Reference proteome</keyword>
<accession>A0ABQ5XDI9</accession>
<comment type="cofactor">
    <cofactor evidence="12">
        <name>Mg(2+)</name>
        <dbReference type="ChEBI" id="CHEBI:18420"/>
    </cofactor>
    <text evidence="12">Binds 2 Mg(2+) ion per subunit.</text>
</comment>
<dbReference type="EC" id="3.1.21.10" evidence="12 13"/>
<dbReference type="RefSeq" id="WP_284331947.1">
    <property type="nucleotide sequence ID" value="NZ_BSOA01000018.1"/>
</dbReference>
<dbReference type="PANTHER" id="PTHR30194">
    <property type="entry name" value="CROSSOVER JUNCTION ENDODEOXYRIBONUCLEASE RUVC"/>
    <property type="match status" value="1"/>
</dbReference>
<dbReference type="Pfam" id="PF02075">
    <property type="entry name" value="RuvC"/>
    <property type="match status" value="1"/>
</dbReference>
<feature type="binding site" evidence="12">
    <location>
        <position position="8"/>
    </location>
    <ligand>
        <name>Mg(2+)</name>
        <dbReference type="ChEBI" id="CHEBI:18420"/>
        <label>1</label>
    </ligand>
</feature>
<dbReference type="Proteomes" id="UP001156627">
    <property type="component" value="Unassembled WGS sequence"/>
</dbReference>
<feature type="binding site" evidence="12">
    <location>
        <position position="69"/>
    </location>
    <ligand>
        <name>Mg(2+)</name>
        <dbReference type="ChEBI" id="CHEBI:18420"/>
        <label>2</label>
    </ligand>
</feature>
<name>A0ABQ5XDI9_9GAMM</name>
<comment type="similarity">
    <text evidence="1 12">Belongs to the RuvC family.</text>
</comment>
<dbReference type="CDD" id="cd16962">
    <property type="entry name" value="RuvC"/>
    <property type="match status" value="1"/>
</dbReference>
<evidence type="ECO:0000256" key="9">
    <source>
        <dbReference type="ARBA" id="ARBA00023125"/>
    </source>
</evidence>
<evidence type="ECO:0000256" key="6">
    <source>
        <dbReference type="ARBA" id="ARBA00022763"/>
    </source>
</evidence>
<comment type="subcellular location">
    <subcellularLocation>
        <location evidence="12">Cytoplasm</location>
    </subcellularLocation>
</comment>
<evidence type="ECO:0000256" key="5">
    <source>
        <dbReference type="ARBA" id="ARBA00022759"/>
    </source>
</evidence>
<evidence type="ECO:0000256" key="4">
    <source>
        <dbReference type="ARBA" id="ARBA00022723"/>
    </source>
</evidence>
<dbReference type="NCBIfam" id="TIGR00228">
    <property type="entry name" value="ruvC"/>
    <property type="match status" value="1"/>
</dbReference>
<evidence type="ECO:0000256" key="8">
    <source>
        <dbReference type="ARBA" id="ARBA00022842"/>
    </source>
</evidence>
<dbReference type="SUPFAM" id="SSF53098">
    <property type="entry name" value="Ribonuclease H-like"/>
    <property type="match status" value="1"/>
</dbReference>
<evidence type="ECO:0000313" key="14">
    <source>
        <dbReference type="EMBL" id="GLQ88504.1"/>
    </source>
</evidence>
<dbReference type="EMBL" id="BSOA01000018">
    <property type="protein sequence ID" value="GLQ88504.1"/>
    <property type="molecule type" value="Genomic_DNA"/>
</dbReference>
<evidence type="ECO:0000256" key="10">
    <source>
        <dbReference type="ARBA" id="ARBA00023172"/>
    </source>
</evidence>
<organism evidence="14 15">
    <name type="scientific">Dyella flagellata</name>
    <dbReference type="NCBI Taxonomy" id="1867833"/>
    <lineage>
        <taxon>Bacteria</taxon>
        <taxon>Pseudomonadati</taxon>
        <taxon>Pseudomonadota</taxon>
        <taxon>Gammaproteobacteria</taxon>
        <taxon>Lysobacterales</taxon>
        <taxon>Rhodanobacteraceae</taxon>
        <taxon>Dyella</taxon>
    </lineage>
</organism>
<comment type="catalytic activity">
    <reaction evidence="12">
        <text>Endonucleolytic cleavage at a junction such as a reciprocal single-stranded crossover between two homologous DNA duplexes (Holliday junction).</text>
        <dbReference type="EC" id="3.1.21.10"/>
    </reaction>
</comment>
<dbReference type="Gene3D" id="3.30.420.10">
    <property type="entry name" value="Ribonuclease H-like superfamily/Ribonuclease H"/>
    <property type="match status" value="1"/>
</dbReference>
<evidence type="ECO:0000256" key="3">
    <source>
        <dbReference type="ARBA" id="ARBA00022722"/>
    </source>
</evidence>
<evidence type="ECO:0000256" key="1">
    <source>
        <dbReference type="ARBA" id="ARBA00009518"/>
    </source>
</evidence>
<keyword evidence="3 12" id="KW-0540">Nuclease</keyword>
<keyword evidence="5 12" id="KW-0255">Endonuclease</keyword>
<evidence type="ECO:0000313" key="15">
    <source>
        <dbReference type="Proteomes" id="UP001156627"/>
    </source>
</evidence>